<protein>
    <submittedName>
        <fullName evidence="3">NAD(P)-dependent dehydrogenase (Short-subunit alcohol dehydrogenase family)</fullName>
    </submittedName>
</protein>
<evidence type="ECO:0000313" key="3">
    <source>
        <dbReference type="EMBL" id="MBB5986113.1"/>
    </source>
</evidence>
<dbReference type="Gene3D" id="3.40.50.720">
    <property type="entry name" value="NAD(P)-binding Rossmann-like Domain"/>
    <property type="match status" value="1"/>
</dbReference>
<keyword evidence="2" id="KW-0560">Oxidoreductase</keyword>
<reference evidence="3 4" key="1">
    <citation type="submission" date="2020-08" db="EMBL/GenBank/DDBJ databases">
        <title>Exploring microbial biodiversity for novel pathways involved in the catabolism of aromatic compounds derived from lignin.</title>
        <authorList>
            <person name="Elkins J."/>
        </authorList>
    </citation>
    <scope>NUCLEOTIDE SEQUENCE [LARGE SCALE GENOMIC DNA]</scope>
    <source>
        <strain evidence="3 4">B1D3A</strain>
    </source>
</reference>
<dbReference type="EMBL" id="JACHKA010000001">
    <property type="protein sequence ID" value="MBB5986113.1"/>
    <property type="molecule type" value="Genomic_DNA"/>
</dbReference>
<comment type="caution">
    <text evidence="3">The sequence shown here is derived from an EMBL/GenBank/DDBJ whole genome shotgun (WGS) entry which is preliminary data.</text>
</comment>
<dbReference type="PRINTS" id="PR00081">
    <property type="entry name" value="GDHRDH"/>
</dbReference>
<name>A0ABR6NFP9_9SPHN</name>
<dbReference type="RefSeq" id="WP_184153320.1">
    <property type="nucleotide sequence ID" value="NZ_JACHKA010000001.1"/>
</dbReference>
<dbReference type="SUPFAM" id="SSF51735">
    <property type="entry name" value="NAD(P)-binding Rossmann-fold domains"/>
    <property type="match status" value="1"/>
</dbReference>
<comment type="similarity">
    <text evidence="1">Belongs to the short-chain dehydrogenases/reductases (SDR) family.</text>
</comment>
<sequence length="256" mass="27012">MSAAAMPLALVTGGHRRLGARIAMGLARAGYALAIHGRHDAEPHPFLAECLAETGVPWAGFVADFLEPGSAETLVPAIAAHFGRAPDLLVNSASLFGQDRLDSVTGDELADHFAVNASAPILLTRSFARAERPAEADACIVNLLDQRLAQPHGDQLAYTVSKYALAGFTRIAARELAPRVRVNAVAPGLTLATEDYGAEQLALLGQAMPLQALPEPEDVARAVLYLAGARAVTGQTIHVDAGAHMRSYPRDFMHLG</sequence>
<evidence type="ECO:0000313" key="4">
    <source>
        <dbReference type="Proteomes" id="UP001138540"/>
    </source>
</evidence>
<dbReference type="PANTHER" id="PTHR43639:SF1">
    <property type="entry name" value="SHORT-CHAIN DEHYDROGENASE_REDUCTASE FAMILY PROTEIN"/>
    <property type="match status" value="1"/>
</dbReference>
<dbReference type="Proteomes" id="UP001138540">
    <property type="component" value="Unassembled WGS sequence"/>
</dbReference>
<evidence type="ECO:0000256" key="1">
    <source>
        <dbReference type="ARBA" id="ARBA00006484"/>
    </source>
</evidence>
<dbReference type="PANTHER" id="PTHR43639">
    <property type="entry name" value="OXIDOREDUCTASE, SHORT-CHAIN DEHYDROGENASE/REDUCTASE FAMILY (AFU_ORTHOLOGUE AFUA_5G02870)"/>
    <property type="match status" value="1"/>
</dbReference>
<dbReference type="PROSITE" id="PS00061">
    <property type="entry name" value="ADH_SHORT"/>
    <property type="match status" value="1"/>
</dbReference>
<dbReference type="InterPro" id="IPR002347">
    <property type="entry name" value="SDR_fam"/>
</dbReference>
<dbReference type="Pfam" id="PF13561">
    <property type="entry name" value="adh_short_C2"/>
    <property type="match status" value="1"/>
</dbReference>
<keyword evidence="4" id="KW-1185">Reference proteome</keyword>
<organism evidence="3 4">
    <name type="scientific">Sphingobium lignivorans</name>
    <dbReference type="NCBI Taxonomy" id="2735886"/>
    <lineage>
        <taxon>Bacteria</taxon>
        <taxon>Pseudomonadati</taxon>
        <taxon>Pseudomonadota</taxon>
        <taxon>Alphaproteobacteria</taxon>
        <taxon>Sphingomonadales</taxon>
        <taxon>Sphingomonadaceae</taxon>
        <taxon>Sphingobium</taxon>
    </lineage>
</organism>
<dbReference type="InterPro" id="IPR020904">
    <property type="entry name" value="Sc_DH/Rdtase_CS"/>
</dbReference>
<dbReference type="InterPro" id="IPR036291">
    <property type="entry name" value="NAD(P)-bd_dom_sf"/>
</dbReference>
<evidence type="ECO:0000256" key="2">
    <source>
        <dbReference type="ARBA" id="ARBA00023002"/>
    </source>
</evidence>
<gene>
    <name evidence="3" type="ORF">HNP60_002087</name>
</gene>
<proteinExistence type="inferred from homology"/>
<accession>A0ABR6NFP9</accession>